<evidence type="ECO:0000313" key="3">
    <source>
        <dbReference type="Proteomes" id="UP001597197"/>
    </source>
</evidence>
<accession>A0ABW4QPY5</accession>
<name>A0ABW4QPY5_9BACT</name>
<dbReference type="Proteomes" id="UP001597197">
    <property type="component" value="Unassembled WGS sequence"/>
</dbReference>
<evidence type="ECO:0000256" key="1">
    <source>
        <dbReference type="SAM" id="SignalP"/>
    </source>
</evidence>
<reference evidence="3" key="1">
    <citation type="journal article" date="2019" name="Int. J. Syst. Evol. Microbiol.">
        <title>The Global Catalogue of Microorganisms (GCM) 10K type strain sequencing project: providing services to taxonomists for standard genome sequencing and annotation.</title>
        <authorList>
            <consortium name="The Broad Institute Genomics Platform"/>
            <consortium name="The Broad Institute Genome Sequencing Center for Infectious Disease"/>
            <person name="Wu L."/>
            <person name="Ma J."/>
        </authorList>
    </citation>
    <scope>NUCLEOTIDE SEQUENCE [LARGE SCALE GENOMIC DNA]</scope>
    <source>
        <strain evidence="3">CGMCC 1.15795</strain>
    </source>
</reference>
<keyword evidence="3" id="KW-1185">Reference proteome</keyword>
<keyword evidence="1" id="KW-0732">Signal</keyword>
<dbReference type="RefSeq" id="WP_382311952.1">
    <property type="nucleotide sequence ID" value="NZ_JBHUFD010000001.1"/>
</dbReference>
<organism evidence="2 3">
    <name type="scientific">Hymenobacter bucti</name>
    <dbReference type="NCBI Taxonomy" id="1844114"/>
    <lineage>
        <taxon>Bacteria</taxon>
        <taxon>Pseudomonadati</taxon>
        <taxon>Bacteroidota</taxon>
        <taxon>Cytophagia</taxon>
        <taxon>Cytophagales</taxon>
        <taxon>Hymenobacteraceae</taxon>
        <taxon>Hymenobacter</taxon>
    </lineage>
</organism>
<gene>
    <name evidence="2" type="ORF">ACFSDX_04325</name>
</gene>
<dbReference type="EMBL" id="JBHUFD010000001">
    <property type="protein sequence ID" value="MFD1871638.1"/>
    <property type="molecule type" value="Genomic_DNA"/>
</dbReference>
<protein>
    <recommendedName>
        <fullName evidence="4">6-bladed beta-propeller</fullName>
    </recommendedName>
</protein>
<feature type="signal peptide" evidence="1">
    <location>
        <begin position="1"/>
        <end position="17"/>
    </location>
</feature>
<evidence type="ECO:0008006" key="4">
    <source>
        <dbReference type="Google" id="ProtNLM"/>
    </source>
</evidence>
<proteinExistence type="predicted"/>
<feature type="chain" id="PRO_5046126152" description="6-bladed beta-propeller" evidence="1">
    <location>
        <begin position="18"/>
        <end position="301"/>
    </location>
</feature>
<sequence>MLTLNSQLLTFNSVAQATVPSAASVAPAAGVAPVEAAPGPKTLNPNTPASASGAWTLVKSLVLPGASAASVDRRGALYLADKDNNLRQLTTAGQPLNTYSPAQPGHVAVLEAWNQNSVLVFYDDRQQVLLLDRFLAPLSEIRLADYVEGTVRTATLAPDGLLWLLDESNLVLREFDPQALRLVQNTPLDLIIGRSRPDFRFLRQYQNNIYLVDRTSGVFVFDNLGNYRKKLPFPGLDFVTFRGDELAYLSGGQLHFFHLYNLTERTQPLPADLDATTVRQVLLSDQYAYFVTAKGVQIYQL</sequence>
<comment type="caution">
    <text evidence="2">The sequence shown here is derived from an EMBL/GenBank/DDBJ whole genome shotgun (WGS) entry which is preliminary data.</text>
</comment>
<dbReference type="SUPFAM" id="SSF101898">
    <property type="entry name" value="NHL repeat"/>
    <property type="match status" value="1"/>
</dbReference>
<evidence type="ECO:0000313" key="2">
    <source>
        <dbReference type="EMBL" id="MFD1871638.1"/>
    </source>
</evidence>